<dbReference type="PANTHER" id="PTHR38592">
    <property type="entry name" value="BLL4819 PROTEIN"/>
    <property type="match status" value="1"/>
</dbReference>
<feature type="transmembrane region" description="Helical" evidence="1">
    <location>
        <begin position="413"/>
        <end position="432"/>
    </location>
</feature>
<feature type="transmembrane region" description="Helical" evidence="1">
    <location>
        <begin position="268"/>
        <end position="287"/>
    </location>
</feature>
<feature type="transmembrane region" description="Helical" evidence="1">
    <location>
        <begin position="358"/>
        <end position="376"/>
    </location>
</feature>
<reference evidence="2 3" key="1">
    <citation type="submission" date="2020-03" db="EMBL/GenBank/DDBJ databases">
        <title>Complete genome sequence of Monaibacterium sp. ALG8 with diverse plasmids.</title>
        <authorList>
            <person name="Sun C."/>
        </authorList>
    </citation>
    <scope>NUCLEOTIDE SEQUENCE [LARGE SCALE GENOMIC DNA]</scope>
    <source>
        <strain evidence="2 3">ALG8</strain>
    </source>
</reference>
<feature type="transmembrane region" description="Helical" evidence="1">
    <location>
        <begin position="23"/>
        <end position="46"/>
    </location>
</feature>
<keyword evidence="2" id="KW-0808">Transferase</keyword>
<feature type="transmembrane region" description="Helical" evidence="1">
    <location>
        <begin position="180"/>
        <end position="200"/>
    </location>
</feature>
<feature type="transmembrane region" description="Helical" evidence="1">
    <location>
        <begin position="94"/>
        <end position="117"/>
    </location>
</feature>
<keyword evidence="1" id="KW-0472">Membrane</keyword>
<organism evidence="2 3">
    <name type="scientific">Pontivivens nitratireducens</name>
    <dbReference type="NCBI Taxonomy" id="2758038"/>
    <lineage>
        <taxon>Bacteria</taxon>
        <taxon>Pseudomonadati</taxon>
        <taxon>Pseudomonadota</taxon>
        <taxon>Alphaproteobacteria</taxon>
        <taxon>Rhodobacterales</taxon>
        <taxon>Paracoccaceae</taxon>
        <taxon>Pontivivens</taxon>
    </lineage>
</organism>
<keyword evidence="1" id="KW-0812">Transmembrane</keyword>
<name>A0A6G7VPJ3_9RHOB</name>
<feature type="transmembrane region" description="Helical" evidence="1">
    <location>
        <begin position="156"/>
        <end position="173"/>
    </location>
</feature>
<sequence length="532" mass="58726">MTTAQSAAPPVTPAKFRDPRLDFFRGLTMFVILLAHTPGNTWTLWVPARFGFSDGADLFVFCSGMASALAFGGIFARAGWWLGMARIAHRIWQVYWAHIGIFLVTALLLFSIDHFGMGDPAVRYIERPYIVPFFTQTGEALLGLLTLGYVPGLFDILPMYIAILAMIPVVMLIHRALGTAAVLIAVGALWLCANLSGWALEVEDPATLGTFGERLYATGQALSFLSLPGDPWGDGHWFFNPFAWQIVFFSGFVLGMKWVPAPPRSRRLFWVAVAFVLVVVPFAWFKIHRGLYLPDEWAVQNWIEATRDAIRPLWWKTEQGALRYLHFLATAYIAWMLVGAGGRRLSEGFAAPRAAKPLALALAGVVLVLTVPYTYVDSIRNHAPPLNDFFVWLLDDRAPALLGISLFAHPDRIGLLQIAHLIAAIVLLWAAIGGAARHWVTHDLVGYVVPVIRKVGTQSLACFMVSIPLSQIDGLLLDVMGRAPWSWWLVNCFGMGMLIATAYFVGWIKGSPWRGTAPATDAPEIGRGALAR</sequence>
<dbReference type="PANTHER" id="PTHR38592:SF3">
    <property type="entry name" value="BLL4819 PROTEIN"/>
    <property type="match status" value="1"/>
</dbReference>
<keyword evidence="1" id="KW-1133">Transmembrane helix</keyword>
<evidence type="ECO:0000313" key="2">
    <source>
        <dbReference type="EMBL" id="QIK41778.1"/>
    </source>
</evidence>
<gene>
    <name evidence="2" type="primary">OpgC</name>
    <name evidence="2" type="ORF">G8E03_14055</name>
</gene>
<dbReference type="RefSeq" id="WP_166193219.1">
    <property type="nucleotide sequence ID" value="NZ_CP049811.1"/>
</dbReference>
<evidence type="ECO:0000313" key="3">
    <source>
        <dbReference type="Proteomes" id="UP000500791"/>
    </source>
</evidence>
<feature type="transmembrane region" description="Helical" evidence="1">
    <location>
        <begin position="321"/>
        <end position="338"/>
    </location>
</feature>
<dbReference type="GO" id="GO:0016740">
    <property type="term" value="F:transferase activity"/>
    <property type="evidence" value="ECO:0007669"/>
    <property type="project" value="UniProtKB-KW"/>
</dbReference>
<dbReference type="InterPro" id="IPR014550">
    <property type="entry name" value="UCP028704_OpgC"/>
</dbReference>
<evidence type="ECO:0000256" key="1">
    <source>
        <dbReference type="SAM" id="Phobius"/>
    </source>
</evidence>
<dbReference type="KEGG" id="mon:G8E03_14055"/>
<dbReference type="Pfam" id="PF10129">
    <property type="entry name" value="OpgC_C"/>
    <property type="match status" value="2"/>
</dbReference>
<dbReference type="EMBL" id="CP049811">
    <property type="protein sequence ID" value="QIK41778.1"/>
    <property type="molecule type" value="Genomic_DNA"/>
</dbReference>
<protein>
    <submittedName>
        <fullName evidence="2">Succinyl transferase OpgC</fullName>
    </submittedName>
</protein>
<accession>A0A6G7VPJ3</accession>
<feature type="transmembrane region" description="Helical" evidence="1">
    <location>
        <begin position="237"/>
        <end position="256"/>
    </location>
</feature>
<dbReference type="AlphaFoldDB" id="A0A6G7VPJ3"/>
<dbReference type="Proteomes" id="UP000500791">
    <property type="component" value="Chromosome"/>
</dbReference>
<feature type="transmembrane region" description="Helical" evidence="1">
    <location>
        <begin position="58"/>
        <end position="82"/>
    </location>
</feature>
<feature type="transmembrane region" description="Helical" evidence="1">
    <location>
        <begin position="487"/>
        <end position="508"/>
    </location>
</feature>
<keyword evidence="3" id="KW-1185">Reference proteome</keyword>
<proteinExistence type="predicted"/>
<feature type="transmembrane region" description="Helical" evidence="1">
    <location>
        <begin position="444"/>
        <end position="467"/>
    </location>
</feature>